<proteinExistence type="inferred from homology"/>
<dbReference type="PROSITE" id="PS50902">
    <property type="entry name" value="FLAVODOXIN_LIKE"/>
    <property type="match status" value="1"/>
</dbReference>
<dbReference type="NCBIfam" id="NF002999">
    <property type="entry name" value="PRK03767.1"/>
    <property type="match status" value="1"/>
</dbReference>
<dbReference type="InterPro" id="IPR005025">
    <property type="entry name" value="FMN_Rdtase-like_dom"/>
</dbReference>
<dbReference type="InterPro" id="IPR029039">
    <property type="entry name" value="Flavoprotein-like_sf"/>
</dbReference>
<dbReference type="OrthoDB" id="504689at2759"/>
<dbReference type="GO" id="GO:0010181">
    <property type="term" value="F:FMN binding"/>
    <property type="evidence" value="ECO:0007669"/>
    <property type="project" value="InterPro"/>
</dbReference>
<dbReference type="SUPFAM" id="SSF52218">
    <property type="entry name" value="Flavoproteins"/>
    <property type="match status" value="1"/>
</dbReference>
<dbReference type="InParanoid" id="A0A448YIP5"/>
<evidence type="ECO:0000313" key="6">
    <source>
        <dbReference type="Proteomes" id="UP000290900"/>
    </source>
</evidence>
<evidence type="ECO:0000256" key="1">
    <source>
        <dbReference type="ARBA" id="ARBA00004202"/>
    </source>
</evidence>
<gene>
    <name evidence="5" type="ORF">BRENAR_LOCUS1560</name>
</gene>
<dbReference type="InterPro" id="IPR008254">
    <property type="entry name" value="Flavodoxin/NO_synth"/>
</dbReference>
<comment type="similarity">
    <text evidence="2">Belongs to the WrbA family.</text>
</comment>
<comment type="function">
    <text evidence="3">Flavodoxin-like protein (FLP) that plays a role in cell wall integrity, oxidative stress protection and virulence. FLPs act as NAD(P)H quinone oxidoreductases. Reduces ubiquinone (coenzyme Q), enabling it to serve as an antioxidant in the membrane.</text>
</comment>
<evidence type="ECO:0000256" key="3">
    <source>
        <dbReference type="ARBA" id="ARBA00053955"/>
    </source>
</evidence>
<dbReference type="GO" id="GO:0005886">
    <property type="term" value="C:plasma membrane"/>
    <property type="evidence" value="ECO:0007669"/>
    <property type="project" value="UniProtKB-SubCell"/>
</dbReference>
<dbReference type="NCBIfam" id="TIGR01755">
    <property type="entry name" value="flav_wrbA"/>
    <property type="match status" value="1"/>
</dbReference>
<dbReference type="Pfam" id="PF03358">
    <property type="entry name" value="FMN_red"/>
    <property type="match status" value="1"/>
</dbReference>
<dbReference type="GO" id="GO:0003955">
    <property type="term" value="F:NAD(P)H dehydrogenase (quinone) activity"/>
    <property type="evidence" value="ECO:0007669"/>
    <property type="project" value="InterPro"/>
</dbReference>
<dbReference type="EMBL" id="CAACVR010000007">
    <property type="protein sequence ID" value="VEU20825.1"/>
    <property type="molecule type" value="Genomic_DNA"/>
</dbReference>
<dbReference type="STRING" id="13370.A0A448YIP5"/>
<dbReference type="PANTHER" id="PTHR30546:SF23">
    <property type="entry name" value="FLAVOPROTEIN-LIKE PROTEIN YCP4-RELATED"/>
    <property type="match status" value="1"/>
</dbReference>
<protein>
    <submittedName>
        <fullName evidence="5">DEKNAAC101650</fullName>
    </submittedName>
</protein>
<dbReference type="FunCoup" id="A0A448YIP5">
    <property type="interactions" value="458"/>
</dbReference>
<evidence type="ECO:0000259" key="4">
    <source>
        <dbReference type="PROSITE" id="PS50902"/>
    </source>
</evidence>
<keyword evidence="6" id="KW-1185">Reference proteome</keyword>
<comment type="subcellular location">
    <subcellularLocation>
        <location evidence="1">Cell membrane</location>
        <topology evidence="1">Peripheral membrane protein</topology>
    </subcellularLocation>
</comment>
<dbReference type="Proteomes" id="UP000290900">
    <property type="component" value="Unassembled WGS sequence"/>
</dbReference>
<accession>A0A448YIP5</accession>
<evidence type="ECO:0000313" key="5">
    <source>
        <dbReference type="EMBL" id="VEU20825.1"/>
    </source>
</evidence>
<dbReference type="GO" id="GO:0034599">
    <property type="term" value="P:cellular response to oxidative stress"/>
    <property type="evidence" value="ECO:0007669"/>
    <property type="project" value="UniProtKB-ARBA"/>
</dbReference>
<evidence type="ECO:0000256" key="2">
    <source>
        <dbReference type="ARBA" id="ARBA00006961"/>
    </source>
</evidence>
<dbReference type="InterPro" id="IPR010089">
    <property type="entry name" value="Flavoprotein_WrbA-like"/>
</dbReference>
<organism evidence="5 6">
    <name type="scientific">Brettanomyces naardenensis</name>
    <name type="common">Yeast</name>
    <dbReference type="NCBI Taxonomy" id="13370"/>
    <lineage>
        <taxon>Eukaryota</taxon>
        <taxon>Fungi</taxon>
        <taxon>Dikarya</taxon>
        <taxon>Ascomycota</taxon>
        <taxon>Saccharomycotina</taxon>
        <taxon>Pichiomycetes</taxon>
        <taxon>Pichiales</taxon>
        <taxon>Pichiaceae</taxon>
        <taxon>Brettanomyces</taxon>
    </lineage>
</organism>
<name>A0A448YIP5_BRENA</name>
<dbReference type="AlphaFoldDB" id="A0A448YIP5"/>
<feature type="domain" description="Flavodoxin-like" evidence="4">
    <location>
        <begin position="6"/>
        <end position="193"/>
    </location>
</feature>
<dbReference type="PANTHER" id="PTHR30546">
    <property type="entry name" value="FLAVODOXIN-RELATED PROTEIN WRBA-RELATED"/>
    <property type="match status" value="1"/>
</dbReference>
<reference evidence="5 6" key="1">
    <citation type="submission" date="2018-12" db="EMBL/GenBank/DDBJ databases">
        <authorList>
            <person name="Tiukova I."/>
            <person name="Dainat J."/>
        </authorList>
    </citation>
    <scope>NUCLEOTIDE SEQUENCE [LARGE SCALE GENOMIC DNA]</scope>
</reference>
<dbReference type="FunFam" id="3.40.50.360:FF:000001">
    <property type="entry name" value="NAD(P)H dehydrogenase (Quinone) FQR1-like"/>
    <property type="match status" value="1"/>
</dbReference>
<sequence>MAAKKIAIIIYTLYGHIGKLATAVKAGIDSEGVEVKIFQVAETLSSDILKKMHAAPKPDFPIADTKTLEEYDAFVFGIPTRFGNFPAQWKAYWDQTGGLWAVGALYHKPFGVFVSTGTGGGNESTVMNSLSTFVHHGMVFVPLGYAKSFPELTDLSEVRGGSPWSSGTIAGADGSRHPTELELKLANIQGVEFAKYVKE</sequence>
<dbReference type="Gene3D" id="3.40.50.360">
    <property type="match status" value="1"/>
</dbReference>